<feature type="chain" id="PRO_5041249206" description="Nuclear transport factor 2 family protein" evidence="1">
    <location>
        <begin position="21"/>
        <end position="148"/>
    </location>
</feature>
<sequence>MRALMTLLAVLCGAATSADAASTPRQDELIGAYFAIWDDNSRVTRDNVERLYAANVIYYGHPMTRESLYRDKLDFISRWPERRYSVEPGTASKTCESSGDRCVITAILEWRTSGARGTRSGRSRVTLSLARDPGGLKIVREGGVTLRP</sequence>
<comment type="caution">
    <text evidence="2">The sequence shown here is derived from an EMBL/GenBank/DDBJ whole genome shotgun (WGS) entry which is preliminary data.</text>
</comment>
<protein>
    <recommendedName>
        <fullName evidence="4">Nuclear transport factor 2 family protein</fullName>
    </recommendedName>
</protein>
<keyword evidence="3" id="KW-1185">Reference proteome</keyword>
<gene>
    <name evidence="2" type="ORF">M8523_06400</name>
</gene>
<evidence type="ECO:0000313" key="3">
    <source>
        <dbReference type="Proteomes" id="UP001165667"/>
    </source>
</evidence>
<dbReference type="Proteomes" id="UP001165667">
    <property type="component" value="Unassembled WGS sequence"/>
</dbReference>
<accession>A0AA42CJ60</accession>
<organism evidence="2 3">
    <name type="scientific">Lichenifustis flavocetrariae</name>
    <dbReference type="NCBI Taxonomy" id="2949735"/>
    <lineage>
        <taxon>Bacteria</taxon>
        <taxon>Pseudomonadati</taxon>
        <taxon>Pseudomonadota</taxon>
        <taxon>Alphaproteobacteria</taxon>
        <taxon>Hyphomicrobiales</taxon>
        <taxon>Lichenihabitantaceae</taxon>
        <taxon>Lichenifustis</taxon>
    </lineage>
</organism>
<evidence type="ECO:0000313" key="2">
    <source>
        <dbReference type="EMBL" id="MCW6507651.1"/>
    </source>
</evidence>
<keyword evidence="1" id="KW-0732">Signal</keyword>
<dbReference type="RefSeq" id="WP_282584014.1">
    <property type="nucleotide sequence ID" value="NZ_JAMOIM010000003.1"/>
</dbReference>
<dbReference type="AlphaFoldDB" id="A0AA42CJ60"/>
<feature type="signal peptide" evidence="1">
    <location>
        <begin position="1"/>
        <end position="20"/>
    </location>
</feature>
<dbReference type="EMBL" id="JAMOIM010000003">
    <property type="protein sequence ID" value="MCW6507651.1"/>
    <property type="molecule type" value="Genomic_DNA"/>
</dbReference>
<evidence type="ECO:0008006" key="4">
    <source>
        <dbReference type="Google" id="ProtNLM"/>
    </source>
</evidence>
<proteinExistence type="predicted"/>
<name>A0AA42CJ60_9HYPH</name>
<reference evidence="2" key="1">
    <citation type="submission" date="2022-05" db="EMBL/GenBank/DDBJ databases">
        <authorList>
            <person name="Pankratov T."/>
        </authorList>
    </citation>
    <scope>NUCLEOTIDE SEQUENCE</scope>
    <source>
        <strain evidence="2">BP6-180914</strain>
    </source>
</reference>
<evidence type="ECO:0000256" key="1">
    <source>
        <dbReference type="SAM" id="SignalP"/>
    </source>
</evidence>